<dbReference type="PANTHER" id="PTHR43531:SF16">
    <property type="entry name" value="METHYL-ACCEPTING CHEMOTAXIS PROTEIN II"/>
    <property type="match status" value="1"/>
</dbReference>
<keyword evidence="3 9" id="KW-0812">Transmembrane</keyword>
<dbReference type="CDD" id="cd11386">
    <property type="entry name" value="MCP_signal"/>
    <property type="match status" value="1"/>
</dbReference>
<dbReference type="Pfam" id="PF02743">
    <property type="entry name" value="dCache_1"/>
    <property type="match status" value="1"/>
</dbReference>
<dbReference type="Gene3D" id="1.10.287.950">
    <property type="entry name" value="Methyl-accepting chemotaxis protein"/>
    <property type="match status" value="1"/>
</dbReference>
<comment type="subcellular location">
    <subcellularLocation>
        <location evidence="1">Cell membrane</location>
        <topology evidence="1">Multi-pass membrane protein</topology>
    </subcellularLocation>
</comment>
<dbReference type="SMART" id="SM00304">
    <property type="entry name" value="HAMP"/>
    <property type="match status" value="1"/>
</dbReference>
<dbReference type="InterPro" id="IPR003660">
    <property type="entry name" value="HAMP_dom"/>
</dbReference>
<evidence type="ECO:0000313" key="12">
    <source>
        <dbReference type="EMBL" id="MDR6213168.1"/>
    </source>
</evidence>
<feature type="coiled-coil region" evidence="8">
    <location>
        <begin position="381"/>
        <end position="408"/>
    </location>
</feature>
<protein>
    <submittedName>
        <fullName evidence="12">Methyl-accepting chemotaxis protein</fullName>
    </submittedName>
</protein>
<sequence length="619" mass="64771">MSLTLRARLIALSVAIVTVAMLALATANFLTVRGHVQSTVDAQSRQLVAAQARALGDWVESKRLLTHTLTLAIDQPDPRGVLQALRDGGGFSDAYVGFPDKRTLFLNPMPDSYDVTSRPWYKQAVQEGKPIVTAPYLFTSPPEVGVTFAEPVGPAGNPTAVVGTDVLLTTVVRTVASIRPTPDSFAFLANQAGAIVTHPDTALTLKPVSTLSPNLQPAAMRELEQATTGMRTDINGTDYLLYSHTVPGTDWQLVTAVHRGQALASIGTLLKVSAITVVVSLTLAILVLGAAIARSLRRLALVRDALDDIASGDGDLTRRLSTHGNDELTQIARAFNQFVDKIAAVLVQIRDSSESVRVASTEIASGNQDLSGRTEQQASSLEETAAAMEQLTATVQQNAENARQANQLATGASDIATHGGTVVGQVVQTMGGIETSSRKIADIIGVIDGIAFQTNILALNAAVEAARAGEQGRGFAVVASEVRTLAQRSATAAKEIKALIDASVQQVNAGSRLVQDAGATMEKVVDSVRQVTTIVAEISNASQEQSTGIAEIGGAVTQMDQATQQNAALVEQATAAAQSLQQQAAHLAEVVAGFKLEAHGAAAVRPAQGATGSELRALR</sequence>
<proteinExistence type="inferred from homology"/>
<accession>A0ABU1I7G2</accession>
<dbReference type="InterPro" id="IPR051310">
    <property type="entry name" value="MCP_chemotaxis"/>
</dbReference>
<keyword evidence="8" id="KW-0175">Coiled coil</keyword>
<dbReference type="Pfam" id="PF00015">
    <property type="entry name" value="MCPsignal"/>
    <property type="match status" value="1"/>
</dbReference>
<reference evidence="12 13" key="1">
    <citation type="submission" date="2023-08" db="EMBL/GenBank/DDBJ databases">
        <title>Functional and genomic diversity of the sorghum phyllosphere microbiome.</title>
        <authorList>
            <person name="Shade A."/>
        </authorList>
    </citation>
    <scope>NUCLEOTIDE SEQUENCE [LARGE SCALE GENOMIC DNA]</scope>
    <source>
        <strain evidence="12 13">SORGH_AS_0335</strain>
    </source>
</reference>
<evidence type="ECO:0000256" key="3">
    <source>
        <dbReference type="ARBA" id="ARBA00022692"/>
    </source>
</evidence>
<dbReference type="SUPFAM" id="SSF58104">
    <property type="entry name" value="Methyl-accepting chemotaxis protein (MCP) signaling domain"/>
    <property type="match status" value="1"/>
</dbReference>
<keyword evidence="2" id="KW-1003">Cell membrane</keyword>
<dbReference type="EMBL" id="JAVIZX010000001">
    <property type="protein sequence ID" value="MDR6213168.1"/>
    <property type="molecule type" value="Genomic_DNA"/>
</dbReference>
<comment type="caution">
    <text evidence="12">The sequence shown here is derived from an EMBL/GenBank/DDBJ whole genome shotgun (WGS) entry which is preliminary data.</text>
</comment>
<keyword evidence="4 9" id="KW-1133">Transmembrane helix</keyword>
<evidence type="ECO:0000256" key="2">
    <source>
        <dbReference type="ARBA" id="ARBA00022475"/>
    </source>
</evidence>
<evidence type="ECO:0000313" key="13">
    <source>
        <dbReference type="Proteomes" id="UP001267710"/>
    </source>
</evidence>
<evidence type="ECO:0000259" key="11">
    <source>
        <dbReference type="PROSITE" id="PS50885"/>
    </source>
</evidence>
<comment type="similarity">
    <text evidence="6">Belongs to the methyl-accepting chemotaxis (MCP) protein family.</text>
</comment>
<dbReference type="InterPro" id="IPR004090">
    <property type="entry name" value="Chemotax_Me-accpt_rcpt"/>
</dbReference>
<dbReference type="SUPFAM" id="SSF103190">
    <property type="entry name" value="Sensory domain-like"/>
    <property type="match status" value="1"/>
</dbReference>
<dbReference type="Proteomes" id="UP001267710">
    <property type="component" value="Unassembled WGS sequence"/>
</dbReference>
<evidence type="ECO:0000256" key="8">
    <source>
        <dbReference type="SAM" id="Coils"/>
    </source>
</evidence>
<dbReference type="PROSITE" id="PS50885">
    <property type="entry name" value="HAMP"/>
    <property type="match status" value="1"/>
</dbReference>
<feature type="transmembrane region" description="Helical" evidence="9">
    <location>
        <begin position="272"/>
        <end position="293"/>
    </location>
</feature>
<keyword evidence="5 9" id="KW-0472">Membrane</keyword>
<gene>
    <name evidence="12" type="ORF">QE399_000857</name>
</gene>
<dbReference type="PROSITE" id="PS50111">
    <property type="entry name" value="CHEMOTAXIS_TRANSDUC_2"/>
    <property type="match status" value="1"/>
</dbReference>
<dbReference type="CDD" id="cd12912">
    <property type="entry name" value="PDC2_MCP_like"/>
    <property type="match status" value="1"/>
</dbReference>
<dbReference type="PRINTS" id="PR00260">
    <property type="entry name" value="CHEMTRNSDUCR"/>
</dbReference>
<evidence type="ECO:0000256" key="7">
    <source>
        <dbReference type="PROSITE-ProRule" id="PRU00284"/>
    </source>
</evidence>
<dbReference type="Pfam" id="PF00672">
    <property type="entry name" value="HAMP"/>
    <property type="match status" value="1"/>
</dbReference>
<dbReference type="InterPro" id="IPR029151">
    <property type="entry name" value="Sensor-like_sf"/>
</dbReference>
<dbReference type="CDD" id="cd12913">
    <property type="entry name" value="PDC1_MCP_like"/>
    <property type="match status" value="1"/>
</dbReference>
<feature type="domain" description="Methyl-accepting transducer" evidence="10">
    <location>
        <begin position="352"/>
        <end position="581"/>
    </location>
</feature>
<keyword evidence="7" id="KW-0807">Transducer</keyword>
<evidence type="ECO:0000256" key="4">
    <source>
        <dbReference type="ARBA" id="ARBA00022989"/>
    </source>
</evidence>
<name>A0ABU1I7G2_9BURK</name>
<dbReference type="SMART" id="SM00283">
    <property type="entry name" value="MA"/>
    <property type="match status" value="1"/>
</dbReference>
<dbReference type="PANTHER" id="PTHR43531">
    <property type="entry name" value="PROTEIN ICFG"/>
    <property type="match status" value="1"/>
</dbReference>
<dbReference type="Gene3D" id="3.30.450.20">
    <property type="entry name" value="PAS domain"/>
    <property type="match status" value="2"/>
</dbReference>
<evidence type="ECO:0000256" key="5">
    <source>
        <dbReference type="ARBA" id="ARBA00023136"/>
    </source>
</evidence>
<organism evidence="12 13">
    <name type="scientific">Paracidovorax wautersii</name>
    <dbReference type="NCBI Taxonomy" id="1177982"/>
    <lineage>
        <taxon>Bacteria</taxon>
        <taxon>Pseudomonadati</taxon>
        <taxon>Pseudomonadota</taxon>
        <taxon>Betaproteobacteria</taxon>
        <taxon>Burkholderiales</taxon>
        <taxon>Comamonadaceae</taxon>
        <taxon>Paracidovorax</taxon>
    </lineage>
</organism>
<feature type="domain" description="HAMP" evidence="11">
    <location>
        <begin position="293"/>
        <end position="347"/>
    </location>
</feature>
<dbReference type="CDD" id="cd06225">
    <property type="entry name" value="HAMP"/>
    <property type="match status" value="1"/>
</dbReference>
<dbReference type="InterPro" id="IPR004089">
    <property type="entry name" value="MCPsignal_dom"/>
</dbReference>
<keyword evidence="13" id="KW-1185">Reference proteome</keyword>
<evidence type="ECO:0000259" key="10">
    <source>
        <dbReference type="PROSITE" id="PS50111"/>
    </source>
</evidence>
<evidence type="ECO:0000256" key="9">
    <source>
        <dbReference type="SAM" id="Phobius"/>
    </source>
</evidence>
<evidence type="ECO:0000256" key="1">
    <source>
        <dbReference type="ARBA" id="ARBA00004651"/>
    </source>
</evidence>
<dbReference type="InterPro" id="IPR033479">
    <property type="entry name" value="dCache_1"/>
</dbReference>
<dbReference type="RefSeq" id="WP_309826474.1">
    <property type="nucleotide sequence ID" value="NZ_JAVIZX010000001.1"/>
</dbReference>
<evidence type="ECO:0000256" key="6">
    <source>
        <dbReference type="ARBA" id="ARBA00029447"/>
    </source>
</evidence>